<dbReference type="AlphaFoldDB" id="A0A4R6FE44"/>
<name>A0A4R6FE44_9SPHN</name>
<organism evidence="7 8">
    <name type="scientific">Stakelama pacifica</name>
    <dbReference type="NCBI Taxonomy" id="517720"/>
    <lineage>
        <taxon>Bacteria</taxon>
        <taxon>Pseudomonadati</taxon>
        <taxon>Pseudomonadota</taxon>
        <taxon>Alphaproteobacteria</taxon>
        <taxon>Sphingomonadales</taxon>
        <taxon>Sphingomonadaceae</taxon>
        <taxon>Stakelama</taxon>
    </lineage>
</organism>
<evidence type="ECO:0000313" key="7">
    <source>
        <dbReference type="EMBL" id="TDN79526.1"/>
    </source>
</evidence>
<feature type="transmembrane region" description="Helical" evidence="5">
    <location>
        <begin position="279"/>
        <end position="299"/>
    </location>
</feature>
<dbReference type="InterPro" id="IPR051533">
    <property type="entry name" value="WaaL-like"/>
</dbReference>
<sequence>MQMSARSRPDFAALLSFWMLAGFLVILWIAGGASRADVSGQVVTRFFAWLLLIAYVVLSPRFDWRRVLPVAIFVGLAILVTAIQLIPLPPAIWTSLPGRSLFVQAAEIAGQPQPWRPISISPSATVNALGSLIVPVTVLVLAANLNREQHRRIAGFLLILVVAGCLLGLLKFSGARFDNPFINESLDMVSGNFANRNHFALFIAIGCLLAPVWGFRGKKVVRWKAIAAVAVLPFFALLILATGSRMGLLVGAIGIAAGFLVMHRAVLRELRALPRSVAIGLVAGAVVAFVALVALSVTLDRAVSITRAIDLNASEDLRRRALPVVLDMIGRYFPIGSGLGAFDPVYRITEPDRLLKYTYFNHAHDDWIELVLDGGIVVALLLAGAVLWWIAAGIRAWKRPETDKFLPRTAFAMILLIMLASIVDYPARTPMMMAILTLAGIWLGNASPERSQQGIALPA</sequence>
<dbReference type="GO" id="GO:0016020">
    <property type="term" value="C:membrane"/>
    <property type="evidence" value="ECO:0007669"/>
    <property type="project" value="UniProtKB-SubCell"/>
</dbReference>
<keyword evidence="3 5" id="KW-1133">Transmembrane helix</keyword>
<evidence type="ECO:0000256" key="1">
    <source>
        <dbReference type="ARBA" id="ARBA00004141"/>
    </source>
</evidence>
<dbReference type="EMBL" id="SNWD01000012">
    <property type="protein sequence ID" value="TDN79526.1"/>
    <property type="molecule type" value="Genomic_DNA"/>
</dbReference>
<proteinExistence type="predicted"/>
<evidence type="ECO:0000256" key="3">
    <source>
        <dbReference type="ARBA" id="ARBA00022989"/>
    </source>
</evidence>
<dbReference type="InterPro" id="IPR007016">
    <property type="entry name" value="O-antigen_ligase-rel_domated"/>
</dbReference>
<evidence type="ECO:0000259" key="6">
    <source>
        <dbReference type="Pfam" id="PF04932"/>
    </source>
</evidence>
<keyword evidence="8" id="KW-1185">Reference proteome</keyword>
<protein>
    <submittedName>
        <fullName evidence="7">O-antigen ligase</fullName>
    </submittedName>
</protein>
<keyword evidence="4 5" id="KW-0472">Membrane</keyword>
<comment type="subcellular location">
    <subcellularLocation>
        <location evidence="1">Membrane</location>
        <topology evidence="1">Multi-pass membrane protein</topology>
    </subcellularLocation>
</comment>
<comment type="caution">
    <text evidence="7">The sequence shown here is derived from an EMBL/GenBank/DDBJ whole genome shotgun (WGS) entry which is preliminary data.</text>
</comment>
<dbReference type="Pfam" id="PF04932">
    <property type="entry name" value="Wzy_C"/>
    <property type="match status" value="1"/>
</dbReference>
<dbReference type="GO" id="GO:0016874">
    <property type="term" value="F:ligase activity"/>
    <property type="evidence" value="ECO:0007669"/>
    <property type="project" value="UniProtKB-KW"/>
</dbReference>
<evidence type="ECO:0000313" key="8">
    <source>
        <dbReference type="Proteomes" id="UP000295493"/>
    </source>
</evidence>
<feature type="transmembrane region" description="Helical" evidence="5">
    <location>
        <begin position="70"/>
        <end position="93"/>
    </location>
</feature>
<feature type="transmembrane region" description="Helical" evidence="5">
    <location>
        <begin position="248"/>
        <end position="267"/>
    </location>
</feature>
<feature type="domain" description="O-antigen ligase-related" evidence="6">
    <location>
        <begin position="234"/>
        <end position="382"/>
    </location>
</feature>
<keyword evidence="7" id="KW-0436">Ligase</keyword>
<feature type="transmembrane region" description="Helical" evidence="5">
    <location>
        <begin position="42"/>
        <end position="58"/>
    </location>
</feature>
<evidence type="ECO:0000256" key="4">
    <source>
        <dbReference type="ARBA" id="ARBA00023136"/>
    </source>
</evidence>
<dbReference type="PANTHER" id="PTHR37422">
    <property type="entry name" value="TEICHURONIC ACID BIOSYNTHESIS PROTEIN TUAE"/>
    <property type="match status" value="1"/>
</dbReference>
<feature type="transmembrane region" description="Helical" evidence="5">
    <location>
        <begin position="405"/>
        <end position="423"/>
    </location>
</feature>
<accession>A0A4R6FE44</accession>
<reference evidence="7 8" key="1">
    <citation type="submission" date="2019-03" db="EMBL/GenBank/DDBJ databases">
        <title>Genomic Encyclopedia of Type Strains, Phase IV (KMG-IV): sequencing the most valuable type-strain genomes for metagenomic binning, comparative biology and taxonomic classification.</title>
        <authorList>
            <person name="Goeker M."/>
        </authorList>
    </citation>
    <scope>NUCLEOTIDE SEQUENCE [LARGE SCALE GENOMIC DNA]</scope>
    <source>
        <strain evidence="7 8">DSM 25059</strain>
    </source>
</reference>
<feature type="transmembrane region" description="Helical" evidence="5">
    <location>
        <begin position="225"/>
        <end position="242"/>
    </location>
</feature>
<evidence type="ECO:0000256" key="5">
    <source>
        <dbReference type="SAM" id="Phobius"/>
    </source>
</evidence>
<feature type="transmembrane region" description="Helical" evidence="5">
    <location>
        <begin position="12"/>
        <end position="30"/>
    </location>
</feature>
<dbReference type="OrthoDB" id="7628239at2"/>
<feature type="transmembrane region" description="Helical" evidence="5">
    <location>
        <begin position="153"/>
        <end position="173"/>
    </location>
</feature>
<feature type="transmembrane region" description="Helical" evidence="5">
    <location>
        <begin position="124"/>
        <end position="146"/>
    </location>
</feature>
<evidence type="ECO:0000256" key="2">
    <source>
        <dbReference type="ARBA" id="ARBA00022692"/>
    </source>
</evidence>
<gene>
    <name evidence="7" type="ORF">EV664_1125</name>
</gene>
<keyword evidence="2 5" id="KW-0812">Transmembrane</keyword>
<feature type="transmembrane region" description="Helical" evidence="5">
    <location>
        <begin position="370"/>
        <end position="393"/>
    </location>
</feature>
<dbReference type="PANTHER" id="PTHR37422:SF23">
    <property type="entry name" value="TEICHURONIC ACID BIOSYNTHESIS PROTEIN TUAE"/>
    <property type="match status" value="1"/>
</dbReference>
<feature type="transmembrane region" description="Helical" evidence="5">
    <location>
        <begin position="193"/>
        <end position="213"/>
    </location>
</feature>
<dbReference type="Proteomes" id="UP000295493">
    <property type="component" value="Unassembled WGS sequence"/>
</dbReference>